<keyword evidence="3" id="KW-1185">Reference proteome</keyword>
<feature type="region of interest" description="Disordered" evidence="1">
    <location>
        <begin position="422"/>
        <end position="445"/>
    </location>
</feature>
<evidence type="ECO:0008006" key="4">
    <source>
        <dbReference type="Google" id="ProtNLM"/>
    </source>
</evidence>
<dbReference type="GO" id="GO:0043531">
    <property type="term" value="F:ADP binding"/>
    <property type="evidence" value="ECO:0007669"/>
    <property type="project" value="InterPro"/>
</dbReference>
<accession>A0AAW1Q0X7</accession>
<dbReference type="Proteomes" id="UP001489004">
    <property type="component" value="Unassembled WGS sequence"/>
</dbReference>
<evidence type="ECO:0000313" key="3">
    <source>
        <dbReference type="Proteomes" id="UP001489004"/>
    </source>
</evidence>
<dbReference type="Gene3D" id="1.10.8.430">
    <property type="entry name" value="Helical domain of apoptotic protease-activating factors"/>
    <property type="match status" value="1"/>
</dbReference>
<evidence type="ECO:0000313" key="2">
    <source>
        <dbReference type="EMBL" id="KAK9814336.1"/>
    </source>
</evidence>
<dbReference type="Gene3D" id="3.40.50.300">
    <property type="entry name" value="P-loop containing nucleotide triphosphate hydrolases"/>
    <property type="match status" value="1"/>
</dbReference>
<dbReference type="InterPro" id="IPR042197">
    <property type="entry name" value="Apaf_helical"/>
</dbReference>
<organism evidence="2 3">
    <name type="scientific">[Myrmecia] bisecta</name>
    <dbReference type="NCBI Taxonomy" id="41462"/>
    <lineage>
        <taxon>Eukaryota</taxon>
        <taxon>Viridiplantae</taxon>
        <taxon>Chlorophyta</taxon>
        <taxon>core chlorophytes</taxon>
        <taxon>Trebouxiophyceae</taxon>
        <taxon>Trebouxiales</taxon>
        <taxon>Trebouxiaceae</taxon>
        <taxon>Myrmecia</taxon>
    </lineage>
</organism>
<dbReference type="SUPFAM" id="SSF52540">
    <property type="entry name" value="P-loop containing nucleoside triphosphate hydrolases"/>
    <property type="match status" value="1"/>
</dbReference>
<name>A0AAW1Q0X7_9CHLO</name>
<dbReference type="AlphaFoldDB" id="A0AAW1Q0X7"/>
<dbReference type="InterPro" id="IPR027417">
    <property type="entry name" value="P-loop_NTPase"/>
</dbReference>
<sequence>MATAGPSKAQPASVAIAACILAASQAVNLANSLAKIGQNLVTSHRNLQALPAELEAFHALVKAALEVLLKDLGTPQAEVKDLLGKDDAVGLLETMLARHPRVLLVLDGVWDNSILEDFPVQSRLSRRLVTSRKNLELRRAHKLQLTDEINAGVAEAVLAKEAACPTEIPQTTCKQALTAILVKCGGCLLAVAILGRVLRNQPPSNAAWQRVCDQLSTYAGLPDWTSQDYTRHTIYSSLAVNMDDLCKGREGAAASSLLDVLQVMALFPSAVAVPSVLVELVWQAIQPDSKGFAAYTEALVARNLAMATSPPGSPQAAGIAPPITWSLRRGINAAAGGSQAAGIAAVSTDPKGHGPVAAAILALYGELGASRHAKEALWRPQSRAFVSADVCSSGTGDVSPAMPSARTSCPLRQTRLPFMKTELERSSSSSSSEPAGSPAVPHPDDATLSLESAATVIHLSLIDRSEIDRMVHAKDAAGLWKYLHINPNAAADAIVAACLRRRAL</sequence>
<evidence type="ECO:0000256" key="1">
    <source>
        <dbReference type="SAM" id="MobiDB-lite"/>
    </source>
</evidence>
<comment type="caution">
    <text evidence="2">The sequence shown here is derived from an EMBL/GenBank/DDBJ whole genome shotgun (WGS) entry which is preliminary data.</text>
</comment>
<dbReference type="EMBL" id="JALJOR010000007">
    <property type="protein sequence ID" value="KAK9814336.1"/>
    <property type="molecule type" value="Genomic_DNA"/>
</dbReference>
<proteinExistence type="predicted"/>
<reference evidence="2 3" key="1">
    <citation type="journal article" date="2024" name="Nat. Commun.">
        <title>Phylogenomics reveals the evolutionary origins of lichenization in chlorophyte algae.</title>
        <authorList>
            <person name="Puginier C."/>
            <person name="Libourel C."/>
            <person name="Otte J."/>
            <person name="Skaloud P."/>
            <person name="Haon M."/>
            <person name="Grisel S."/>
            <person name="Petersen M."/>
            <person name="Berrin J.G."/>
            <person name="Delaux P.M."/>
            <person name="Dal Grande F."/>
            <person name="Keller J."/>
        </authorList>
    </citation>
    <scope>NUCLEOTIDE SEQUENCE [LARGE SCALE GENOMIC DNA]</scope>
    <source>
        <strain evidence="2 3">SAG 2043</strain>
    </source>
</reference>
<gene>
    <name evidence="2" type="ORF">WJX72_004121</name>
</gene>
<protein>
    <recommendedName>
        <fullName evidence="4">NB-ARC domain-containing protein</fullName>
    </recommendedName>
</protein>